<name>A0ABY4JPV1_9BACI</name>
<sequence length="314" mass="35523">MKKRLLYTLSIVSLLSFSFSTIAKADTEIGTVTKGMVMFEDKQATKPFRVENQVGASVPAHVLESSSFNLTNPYDQVGYSKVKYIDYDKKYITETTNVNVYTLAQNIKGYESKSFKNKHSFTSSKGLSLKPVGNGWYSTSQKVTTYKKTKLNGKTKTIKTNKEVTTYIPSSYVKKTKKTHTQKKALWEKHIKEGTMWFKTSDVQGLTNLTNNPISKVEKQTVIELINGMEGYKDSVNDIDFKVYLTNEYDADGYDLSEYYFGYLHMFNSVGQPSAIANKLSEIYGQKVEFVSKAGIGHSDTTYYISKTPIFVNP</sequence>
<proteinExistence type="predicted"/>
<dbReference type="RefSeq" id="WP_248268835.1">
    <property type="nucleotide sequence ID" value="NZ_CP096034.1"/>
</dbReference>
<evidence type="ECO:0000256" key="1">
    <source>
        <dbReference type="SAM" id="SignalP"/>
    </source>
</evidence>
<organism evidence="2 3">
    <name type="scientific">Gottfriedia acidiceleris</name>
    <dbReference type="NCBI Taxonomy" id="371036"/>
    <lineage>
        <taxon>Bacteria</taxon>
        <taxon>Bacillati</taxon>
        <taxon>Bacillota</taxon>
        <taxon>Bacilli</taxon>
        <taxon>Bacillales</taxon>
        <taxon>Bacillaceae</taxon>
        <taxon>Gottfriedia</taxon>
    </lineage>
</organism>
<keyword evidence="1" id="KW-0732">Signal</keyword>
<gene>
    <name evidence="2" type="ORF">MY490_08600</name>
</gene>
<protein>
    <submittedName>
        <fullName evidence="2">Uncharacterized protein</fullName>
    </submittedName>
</protein>
<dbReference type="Proteomes" id="UP000830639">
    <property type="component" value="Chromosome"/>
</dbReference>
<keyword evidence="3" id="KW-1185">Reference proteome</keyword>
<feature type="signal peptide" evidence="1">
    <location>
        <begin position="1"/>
        <end position="25"/>
    </location>
</feature>
<evidence type="ECO:0000313" key="2">
    <source>
        <dbReference type="EMBL" id="UPM55873.1"/>
    </source>
</evidence>
<evidence type="ECO:0000313" key="3">
    <source>
        <dbReference type="Proteomes" id="UP000830639"/>
    </source>
</evidence>
<feature type="chain" id="PRO_5045857639" evidence="1">
    <location>
        <begin position="26"/>
        <end position="314"/>
    </location>
</feature>
<dbReference type="EMBL" id="CP096034">
    <property type="protein sequence ID" value="UPM55873.1"/>
    <property type="molecule type" value="Genomic_DNA"/>
</dbReference>
<reference evidence="2 3" key="1">
    <citation type="submission" date="2022-04" db="EMBL/GenBank/DDBJ databases">
        <title>Mechanism of arsenic methylation and mitigation arsenic toxicity by Bacillus sp. LH14 from an Arsenic-Contaminated Paddy Soil.</title>
        <authorList>
            <person name="Wang D."/>
        </authorList>
    </citation>
    <scope>NUCLEOTIDE SEQUENCE [LARGE SCALE GENOMIC DNA]</scope>
    <source>
        <strain evidence="2 3">LH14</strain>
    </source>
</reference>
<accession>A0ABY4JPV1</accession>